<sequence length="356" mass="38800">MTESQTRTRTEAGFKVLVFSRTTPSGYRHASIEAGIRGIKRLAEDVSRQSASVQDKLAAFTVDATEDASVFDSATGLEQYKVIVLLSNSGDDCLDEGQLLNFRKWVEAGGAVVGVHCASFCCIGPGPGHEWYGDLLGGVFADHPVPQDGLVKAVAEGILGLEGPKGLTGDFVDGHVKGRVETEKKDAPSHPIHIYGEIGMEYLLEAGWGTSSSSGDLGQKKCHGDEGAILESERRNAKHVADKEDDDQGSRRKDLEVGTSLRWHDEWYNFVSHPRDKLLSSYKDGTTGNFTILLTVEESTYSGGKHGKDHPVAWCQEFRTGGRCFYTALGHFDEAYGDPWFMGHLLGGIYWAAKVI</sequence>
<dbReference type="Gene3D" id="3.40.50.880">
    <property type="match status" value="2"/>
</dbReference>
<dbReference type="PANTHER" id="PTHR40469">
    <property type="entry name" value="SECRETED GLYCOSYL HYDROLASE"/>
    <property type="match status" value="1"/>
</dbReference>
<dbReference type="Proteomes" id="UP001301769">
    <property type="component" value="Unassembled WGS sequence"/>
</dbReference>
<keyword evidence="4" id="KW-1185">Reference proteome</keyword>
<accession>A0AAN7B3E2</accession>
<organism evidence="3 4">
    <name type="scientific">Rhypophila decipiens</name>
    <dbReference type="NCBI Taxonomy" id="261697"/>
    <lineage>
        <taxon>Eukaryota</taxon>
        <taxon>Fungi</taxon>
        <taxon>Dikarya</taxon>
        <taxon>Ascomycota</taxon>
        <taxon>Pezizomycotina</taxon>
        <taxon>Sordariomycetes</taxon>
        <taxon>Sordariomycetidae</taxon>
        <taxon>Sordariales</taxon>
        <taxon>Naviculisporaceae</taxon>
        <taxon>Rhypophila</taxon>
    </lineage>
</organism>
<name>A0AAN7B3E2_9PEZI</name>
<feature type="region of interest" description="Disordered" evidence="1">
    <location>
        <begin position="230"/>
        <end position="254"/>
    </location>
</feature>
<gene>
    <name evidence="3" type="ORF">QBC37DRAFT_427202</name>
</gene>
<comment type="caution">
    <text evidence="3">The sequence shown here is derived from an EMBL/GenBank/DDBJ whole genome shotgun (WGS) entry which is preliminary data.</text>
</comment>
<dbReference type="PANTHER" id="PTHR40469:SF2">
    <property type="entry name" value="GALACTOSE-BINDING DOMAIN-LIKE SUPERFAMILY PROTEIN"/>
    <property type="match status" value="1"/>
</dbReference>
<evidence type="ECO:0000313" key="3">
    <source>
        <dbReference type="EMBL" id="KAK4211311.1"/>
    </source>
</evidence>
<proteinExistence type="predicted"/>
<feature type="domain" description="ThuA-like" evidence="2">
    <location>
        <begin position="258"/>
        <end position="352"/>
    </location>
</feature>
<dbReference type="AlphaFoldDB" id="A0AAN7B3E2"/>
<evidence type="ECO:0000256" key="1">
    <source>
        <dbReference type="SAM" id="MobiDB-lite"/>
    </source>
</evidence>
<dbReference type="InterPro" id="IPR029010">
    <property type="entry name" value="ThuA-like"/>
</dbReference>
<evidence type="ECO:0000259" key="2">
    <source>
        <dbReference type="Pfam" id="PF06283"/>
    </source>
</evidence>
<dbReference type="Pfam" id="PF06283">
    <property type="entry name" value="ThuA"/>
    <property type="match status" value="2"/>
</dbReference>
<feature type="domain" description="ThuA-like" evidence="2">
    <location>
        <begin position="15"/>
        <end position="152"/>
    </location>
</feature>
<dbReference type="SUPFAM" id="SSF52317">
    <property type="entry name" value="Class I glutamine amidotransferase-like"/>
    <property type="match status" value="2"/>
</dbReference>
<evidence type="ECO:0000313" key="4">
    <source>
        <dbReference type="Proteomes" id="UP001301769"/>
    </source>
</evidence>
<reference evidence="3" key="2">
    <citation type="submission" date="2023-05" db="EMBL/GenBank/DDBJ databases">
        <authorList>
            <consortium name="Lawrence Berkeley National Laboratory"/>
            <person name="Steindorff A."/>
            <person name="Hensen N."/>
            <person name="Bonometti L."/>
            <person name="Westerberg I."/>
            <person name="Brannstrom I.O."/>
            <person name="Guillou S."/>
            <person name="Cros-Aarteil S."/>
            <person name="Calhoun S."/>
            <person name="Haridas S."/>
            <person name="Kuo A."/>
            <person name="Mondo S."/>
            <person name="Pangilinan J."/>
            <person name="Riley R."/>
            <person name="Labutti K."/>
            <person name="Andreopoulos B."/>
            <person name="Lipzen A."/>
            <person name="Chen C."/>
            <person name="Yanf M."/>
            <person name="Daum C."/>
            <person name="Ng V."/>
            <person name="Clum A."/>
            <person name="Ohm R."/>
            <person name="Martin F."/>
            <person name="Silar P."/>
            <person name="Natvig D."/>
            <person name="Lalanne C."/>
            <person name="Gautier V."/>
            <person name="Ament-Velasquez S.L."/>
            <person name="Kruys A."/>
            <person name="Hutchinson M.I."/>
            <person name="Powell A.J."/>
            <person name="Barry K."/>
            <person name="Miller A.N."/>
            <person name="Grigoriev I.V."/>
            <person name="Debuchy R."/>
            <person name="Gladieux P."/>
            <person name="Thoren M.H."/>
            <person name="Johannesson H."/>
        </authorList>
    </citation>
    <scope>NUCLEOTIDE SEQUENCE</scope>
    <source>
        <strain evidence="3">PSN293</strain>
    </source>
</reference>
<dbReference type="InterPro" id="IPR029062">
    <property type="entry name" value="Class_I_gatase-like"/>
</dbReference>
<dbReference type="EMBL" id="MU858152">
    <property type="protein sequence ID" value="KAK4211311.1"/>
    <property type="molecule type" value="Genomic_DNA"/>
</dbReference>
<reference evidence="3" key="1">
    <citation type="journal article" date="2023" name="Mol. Phylogenet. Evol.">
        <title>Genome-scale phylogeny and comparative genomics of the fungal order Sordariales.</title>
        <authorList>
            <person name="Hensen N."/>
            <person name="Bonometti L."/>
            <person name="Westerberg I."/>
            <person name="Brannstrom I.O."/>
            <person name="Guillou S."/>
            <person name="Cros-Aarteil S."/>
            <person name="Calhoun S."/>
            <person name="Haridas S."/>
            <person name="Kuo A."/>
            <person name="Mondo S."/>
            <person name="Pangilinan J."/>
            <person name="Riley R."/>
            <person name="LaButti K."/>
            <person name="Andreopoulos B."/>
            <person name="Lipzen A."/>
            <person name="Chen C."/>
            <person name="Yan M."/>
            <person name="Daum C."/>
            <person name="Ng V."/>
            <person name="Clum A."/>
            <person name="Steindorff A."/>
            <person name="Ohm R.A."/>
            <person name="Martin F."/>
            <person name="Silar P."/>
            <person name="Natvig D.O."/>
            <person name="Lalanne C."/>
            <person name="Gautier V."/>
            <person name="Ament-Velasquez S.L."/>
            <person name="Kruys A."/>
            <person name="Hutchinson M.I."/>
            <person name="Powell A.J."/>
            <person name="Barry K."/>
            <person name="Miller A.N."/>
            <person name="Grigoriev I.V."/>
            <person name="Debuchy R."/>
            <person name="Gladieux P."/>
            <person name="Hiltunen Thoren M."/>
            <person name="Johannesson H."/>
        </authorList>
    </citation>
    <scope>NUCLEOTIDE SEQUENCE</scope>
    <source>
        <strain evidence="3">PSN293</strain>
    </source>
</reference>
<protein>
    <submittedName>
        <fullName evidence="3">Trehalose utilization-domain-containing protein</fullName>
    </submittedName>
</protein>